<proteinExistence type="predicted"/>
<sequence length="73" mass="8078">MPSSTIVHSCPRCATDVPRDTHTQFLVAPIRCRAAAALNKYTLGAEPSSSVHPALYKRWRWASCLINQSPLEV</sequence>
<organism evidence="1 2">
    <name type="scientific">Postia placenta MAD-698-R-SB12</name>
    <dbReference type="NCBI Taxonomy" id="670580"/>
    <lineage>
        <taxon>Eukaryota</taxon>
        <taxon>Fungi</taxon>
        <taxon>Dikarya</taxon>
        <taxon>Basidiomycota</taxon>
        <taxon>Agaricomycotina</taxon>
        <taxon>Agaricomycetes</taxon>
        <taxon>Polyporales</taxon>
        <taxon>Adustoporiaceae</taxon>
        <taxon>Rhodonia</taxon>
    </lineage>
</organism>
<dbReference type="GeneID" id="36333850"/>
<dbReference type="EMBL" id="KZ110599">
    <property type="protein sequence ID" value="OSX61019.1"/>
    <property type="molecule type" value="Genomic_DNA"/>
</dbReference>
<dbReference type="RefSeq" id="XP_024337813.1">
    <property type="nucleotide sequence ID" value="XM_024488901.1"/>
</dbReference>
<evidence type="ECO:0000313" key="1">
    <source>
        <dbReference type="EMBL" id="OSX61019.1"/>
    </source>
</evidence>
<keyword evidence="2" id="KW-1185">Reference proteome</keyword>
<accession>A0A1X6MXF0</accession>
<evidence type="ECO:0000313" key="2">
    <source>
        <dbReference type="Proteomes" id="UP000194127"/>
    </source>
</evidence>
<dbReference type="Proteomes" id="UP000194127">
    <property type="component" value="Unassembled WGS sequence"/>
</dbReference>
<reference evidence="1 2" key="1">
    <citation type="submission" date="2017-04" db="EMBL/GenBank/DDBJ databases">
        <title>Genome Sequence of the Model Brown-Rot Fungus Postia placenta SB12.</title>
        <authorList>
            <consortium name="DOE Joint Genome Institute"/>
            <person name="Gaskell J."/>
            <person name="Kersten P."/>
            <person name="Larrondo L.F."/>
            <person name="Canessa P."/>
            <person name="Martinez D."/>
            <person name="Hibbett D."/>
            <person name="Schmoll M."/>
            <person name="Kubicek C.P."/>
            <person name="Martinez A.T."/>
            <person name="Yadav J."/>
            <person name="Master E."/>
            <person name="Magnuson J.K."/>
            <person name="James T."/>
            <person name="Yaver D."/>
            <person name="Berka R."/>
            <person name="Labutti K."/>
            <person name="Lipzen A."/>
            <person name="Aerts A."/>
            <person name="Barry K."/>
            <person name="Henrissat B."/>
            <person name="Blanchette R."/>
            <person name="Grigoriev I."/>
            <person name="Cullen D."/>
        </authorList>
    </citation>
    <scope>NUCLEOTIDE SEQUENCE [LARGE SCALE GENOMIC DNA]</scope>
    <source>
        <strain evidence="1 2">MAD-698-R-SB12</strain>
    </source>
</reference>
<name>A0A1X6MXF0_9APHY</name>
<protein>
    <submittedName>
        <fullName evidence="1">Uncharacterized protein</fullName>
    </submittedName>
</protein>
<dbReference type="AlphaFoldDB" id="A0A1X6MXF0"/>
<gene>
    <name evidence="1" type="ORF">POSPLADRAFT_1182190</name>
</gene>